<evidence type="ECO:0000256" key="3">
    <source>
        <dbReference type="ARBA" id="ARBA00023326"/>
    </source>
</evidence>
<comment type="caution">
    <text evidence="5">The sequence shown here is derived from an EMBL/GenBank/DDBJ whole genome shotgun (WGS) entry which is preliminary data.</text>
</comment>
<dbReference type="InterPro" id="IPR036116">
    <property type="entry name" value="FN3_sf"/>
</dbReference>
<dbReference type="STRING" id="1193518.BN13_1450001"/>
<dbReference type="InterPro" id="IPR003961">
    <property type="entry name" value="FN3_dom"/>
</dbReference>
<keyword evidence="2" id="KW-0326">Glycosidase</keyword>
<dbReference type="CDD" id="cd00063">
    <property type="entry name" value="FN3"/>
    <property type="match status" value="3"/>
</dbReference>
<keyword evidence="6" id="KW-1185">Reference proteome</keyword>
<dbReference type="Gene3D" id="2.60.40.10">
    <property type="entry name" value="Immunoglobulins"/>
    <property type="match status" value="3"/>
</dbReference>
<dbReference type="AlphaFoldDB" id="A0A077MBS1"/>
<dbReference type="InterPro" id="IPR050964">
    <property type="entry name" value="Striated_Muscle_Regulatory"/>
</dbReference>
<dbReference type="InterPro" id="IPR013783">
    <property type="entry name" value="Ig-like_fold"/>
</dbReference>
<dbReference type="SUPFAM" id="SSF49265">
    <property type="entry name" value="Fibronectin type III"/>
    <property type="match status" value="2"/>
</dbReference>
<accession>A0A077MBS1</accession>
<dbReference type="PROSITE" id="PS50853">
    <property type="entry name" value="FN3"/>
    <property type="match status" value="2"/>
</dbReference>
<dbReference type="PANTHER" id="PTHR13817">
    <property type="entry name" value="TITIN"/>
    <property type="match status" value="1"/>
</dbReference>
<gene>
    <name evidence="5" type="ORF">BN13_1450001</name>
</gene>
<dbReference type="Proteomes" id="UP000035720">
    <property type="component" value="Unassembled WGS sequence"/>
</dbReference>
<dbReference type="GO" id="GO:0016798">
    <property type="term" value="F:hydrolase activity, acting on glycosyl bonds"/>
    <property type="evidence" value="ECO:0007669"/>
    <property type="project" value="UniProtKB-KW"/>
</dbReference>
<protein>
    <recommendedName>
        <fullName evidence="4">Fibronectin type-III domain-containing protein</fullName>
    </recommendedName>
</protein>
<evidence type="ECO:0000313" key="6">
    <source>
        <dbReference type="Proteomes" id="UP000035720"/>
    </source>
</evidence>
<keyword evidence="1" id="KW-0677">Repeat</keyword>
<dbReference type="GO" id="GO:0000272">
    <property type="term" value="P:polysaccharide catabolic process"/>
    <property type="evidence" value="ECO:0007669"/>
    <property type="project" value="UniProtKB-KW"/>
</dbReference>
<keyword evidence="2" id="KW-0378">Hydrolase</keyword>
<evidence type="ECO:0000256" key="1">
    <source>
        <dbReference type="ARBA" id="ARBA00022737"/>
    </source>
</evidence>
<proteinExistence type="predicted"/>
<feature type="domain" description="Fibronectin type-III" evidence="4">
    <location>
        <begin position="489"/>
        <end position="580"/>
    </location>
</feature>
<dbReference type="PANTHER" id="PTHR13817:SF166">
    <property type="entry name" value="NEURONAL IGCAM-RELATED"/>
    <property type="match status" value="1"/>
</dbReference>
<keyword evidence="3" id="KW-0119">Carbohydrate metabolism</keyword>
<name>A0A077MBS1_9MICO</name>
<dbReference type="Pfam" id="PF00041">
    <property type="entry name" value="fn3"/>
    <property type="match status" value="2"/>
</dbReference>
<feature type="domain" description="Fibronectin type-III" evidence="4">
    <location>
        <begin position="316"/>
        <end position="404"/>
    </location>
</feature>
<organism evidence="5 6">
    <name type="scientific">Nostocoides jenkinsii Ben 74</name>
    <dbReference type="NCBI Taxonomy" id="1193518"/>
    <lineage>
        <taxon>Bacteria</taxon>
        <taxon>Bacillati</taxon>
        <taxon>Actinomycetota</taxon>
        <taxon>Actinomycetes</taxon>
        <taxon>Micrococcales</taxon>
        <taxon>Intrasporangiaceae</taxon>
        <taxon>Nostocoides</taxon>
    </lineage>
</organism>
<sequence length="851" mass="87341">MLYVPAAGAGGPYVPSGTLIQVDPGGSATVAVGNVVKSPEGRPVTLANPRSLAWSPNAIIDSVATSTGGLGRFEIKAGKTLGPAAVVARVVDGSEKATDRPRWVSIPVQVGEPGPLMRCPTEPLVLPAGGDPLTLPITQLCHVWNADPAALAKQTYTAHWEPGAEVADVRISGGGTSTVALEAGAAVRATTGRLMVTADGTKSSAVLQISAESVAPPVVSPIRLDHVRGGQPVVVDVADYVSSQLRKPQIGITNLTARGSSDVAATVDGTRITFRPGDKAVGLAEFDLEVSDSPGAPDTRRARSLISLDVFGVPEPPTNVRASASAVNGTVDLSWSPGAANGSPIEHFVVEGGPHTQECVASPCTIKGLPTDKSVSFRVRAVNEAGASDLSAPSEPITVLVRPDAMNGVAIEASGDGWLDVSWRGPSSGGKVDSYYVTWPSNHATPAASSTGTRISGLDNNQVTTVCVRAVNEAGDGPEICVDGQSAGPPDAPVWVGQTRGSASVTLAWTAVPPNGPGTVVYHVRSEPSGRSCDTSATSCVVAMSNDGSNYTFYVRAETTVGQSAEVASAPYVDAGTPEPFISVSVEPTGDNKTVTATFQAGATNGGEGTVTARVGKKDQGWAPIPAEGGWGTLTLTLSANGTPTEIVLRNCTAPDQCSYSDAQTVESYGPISAPTISVEQDGEYALFSISGEANGREGTTLFVTGNPGGEASAQSKLGSFQTETIKVFVGYGNSISVTGLLDDGVTQLNAVPVTMTIEPPPRAPKVTVLSTPATGCPNELSPCQSISVELTDFSPSTPECQVTYQDPIDTTPFEKLFTAISSPYSLGLFDGNNITIVCKDEIYGDISGSL</sequence>
<dbReference type="EMBL" id="CAJC01000052">
    <property type="protein sequence ID" value="CCI52118.1"/>
    <property type="molecule type" value="Genomic_DNA"/>
</dbReference>
<evidence type="ECO:0000259" key="4">
    <source>
        <dbReference type="PROSITE" id="PS50853"/>
    </source>
</evidence>
<dbReference type="SMART" id="SM00060">
    <property type="entry name" value="FN3"/>
    <property type="match status" value="3"/>
</dbReference>
<reference evidence="5 6" key="1">
    <citation type="journal article" date="2013" name="ISME J.">
        <title>A metabolic model for members of the genus Tetrasphaera involved in enhanced biological phosphorus removal.</title>
        <authorList>
            <person name="Kristiansen R."/>
            <person name="Nguyen H.T.T."/>
            <person name="Saunders A.M."/>
            <person name="Nielsen J.L."/>
            <person name="Wimmer R."/>
            <person name="Le V.Q."/>
            <person name="McIlroy S.J."/>
            <person name="Petrovski S."/>
            <person name="Seviour R.J."/>
            <person name="Calteau A."/>
            <person name="Nielsen K.L."/>
            <person name="Nielsen P.H."/>
        </authorList>
    </citation>
    <scope>NUCLEOTIDE SEQUENCE [LARGE SCALE GENOMIC DNA]</scope>
    <source>
        <strain evidence="5 6">Ben 74</strain>
    </source>
</reference>
<evidence type="ECO:0000256" key="2">
    <source>
        <dbReference type="ARBA" id="ARBA00023295"/>
    </source>
</evidence>
<keyword evidence="3" id="KW-0624">Polysaccharide degradation</keyword>
<evidence type="ECO:0000313" key="5">
    <source>
        <dbReference type="EMBL" id="CCI52118.1"/>
    </source>
</evidence>